<proteinExistence type="predicted"/>
<reference evidence="3" key="1">
    <citation type="submission" date="2022-02" db="EMBL/GenBank/DDBJ databases">
        <authorList>
            <person name="Henning P.M."/>
            <person name="McCubbin A.G."/>
            <person name="Shore J.S."/>
        </authorList>
    </citation>
    <scope>NUCLEOTIDE SEQUENCE</scope>
    <source>
        <strain evidence="3">F60SS</strain>
        <tissue evidence="3">Leaves</tissue>
    </source>
</reference>
<feature type="region of interest" description="Disordered" evidence="1">
    <location>
        <begin position="1"/>
        <end position="36"/>
    </location>
</feature>
<dbReference type="PANTHER" id="PTHR31672:SF13">
    <property type="entry name" value="F-BOX PROTEIN CPR30-LIKE"/>
    <property type="match status" value="1"/>
</dbReference>
<dbReference type="Pfam" id="PF07734">
    <property type="entry name" value="FBA_1"/>
    <property type="match status" value="1"/>
</dbReference>
<dbReference type="InterPro" id="IPR017451">
    <property type="entry name" value="F-box-assoc_interact_dom"/>
</dbReference>
<organism evidence="3 4">
    <name type="scientific">Turnera subulata</name>
    <dbReference type="NCBI Taxonomy" id="218843"/>
    <lineage>
        <taxon>Eukaryota</taxon>
        <taxon>Viridiplantae</taxon>
        <taxon>Streptophyta</taxon>
        <taxon>Embryophyta</taxon>
        <taxon>Tracheophyta</taxon>
        <taxon>Spermatophyta</taxon>
        <taxon>Magnoliopsida</taxon>
        <taxon>eudicotyledons</taxon>
        <taxon>Gunneridae</taxon>
        <taxon>Pentapetalae</taxon>
        <taxon>rosids</taxon>
        <taxon>fabids</taxon>
        <taxon>Malpighiales</taxon>
        <taxon>Passifloraceae</taxon>
        <taxon>Turnera</taxon>
    </lineage>
</organism>
<dbReference type="SUPFAM" id="SSF81383">
    <property type="entry name" value="F-box domain"/>
    <property type="match status" value="1"/>
</dbReference>
<evidence type="ECO:0000256" key="1">
    <source>
        <dbReference type="SAM" id="MobiDB-lite"/>
    </source>
</evidence>
<gene>
    <name evidence="3" type="ORF">Tsubulata_039620</name>
</gene>
<dbReference type="OrthoDB" id="591557at2759"/>
<dbReference type="Proteomes" id="UP001141552">
    <property type="component" value="Unassembled WGS sequence"/>
</dbReference>
<dbReference type="NCBIfam" id="TIGR01640">
    <property type="entry name" value="F_box_assoc_1"/>
    <property type="match status" value="1"/>
</dbReference>
<dbReference type="InterPro" id="IPR011043">
    <property type="entry name" value="Gal_Oxase/kelch_b-propeller"/>
</dbReference>
<accession>A0A9Q0IYW0</accession>
<dbReference type="SMART" id="SM00256">
    <property type="entry name" value="FBOX"/>
    <property type="match status" value="1"/>
</dbReference>
<dbReference type="SUPFAM" id="SSF50965">
    <property type="entry name" value="Galactose oxidase, central domain"/>
    <property type="match status" value="1"/>
</dbReference>
<dbReference type="Pfam" id="PF00646">
    <property type="entry name" value="F-box"/>
    <property type="match status" value="1"/>
</dbReference>
<dbReference type="InterPro" id="IPR036047">
    <property type="entry name" value="F-box-like_dom_sf"/>
</dbReference>
<evidence type="ECO:0000259" key="2">
    <source>
        <dbReference type="PROSITE" id="PS50181"/>
    </source>
</evidence>
<evidence type="ECO:0000313" key="3">
    <source>
        <dbReference type="EMBL" id="KAJ4822074.1"/>
    </source>
</evidence>
<dbReference type="InterPro" id="IPR006527">
    <property type="entry name" value="F-box-assoc_dom_typ1"/>
</dbReference>
<sequence>MSLSVSSRKQKREESKDDRAKAMKRNKTGAHNNGLLVDGAKSTDVEQLVISRNMAAPNRSYLPPEIVEDILDLLPRKSIARFRSVSKSLFSLLAVPKLLYHPKFSPSNYGIKSSDDPGLFTAVALHDYDGGYVIKNQSYMAPELSSAGDAEEETHYFFAGSCNGLVCLQVYHNRKWEIFVWNPLTSVCRKLPHNSYASEYGFGYDSASDDYKVFAATGPPHDRDGAKVEIFSLKTGSWKEVENPDRKCLQQIYQYYVGMGLFLNGALHWSPRKSYLGKLGENIAIAFDLGKEKFYRVPSPPNQISARNGSYYSLGVVGEYLSCTSWLPFVSYTGSHLTYVCDFVPRSFKDGRYMMLQFVLNGEIHVLKWNNNLEESDKAKKYSKKIKFSSVMWNDCLPYTQTLTSPYAS</sequence>
<comment type="caution">
    <text evidence="3">The sequence shown here is derived from an EMBL/GenBank/DDBJ whole genome shotgun (WGS) entry which is preliminary data.</text>
</comment>
<dbReference type="InterPro" id="IPR050796">
    <property type="entry name" value="SCF_F-box_component"/>
</dbReference>
<dbReference type="EMBL" id="JAKUCV010007764">
    <property type="protein sequence ID" value="KAJ4822074.1"/>
    <property type="molecule type" value="Genomic_DNA"/>
</dbReference>
<evidence type="ECO:0000313" key="4">
    <source>
        <dbReference type="Proteomes" id="UP001141552"/>
    </source>
</evidence>
<feature type="compositionally biased region" description="Basic and acidic residues" evidence="1">
    <location>
        <begin position="11"/>
        <end position="21"/>
    </location>
</feature>
<keyword evidence="4" id="KW-1185">Reference proteome</keyword>
<dbReference type="InterPro" id="IPR001810">
    <property type="entry name" value="F-box_dom"/>
</dbReference>
<reference evidence="3" key="2">
    <citation type="journal article" date="2023" name="Plants (Basel)">
        <title>Annotation of the Turnera subulata (Passifloraceae) Draft Genome Reveals the S-Locus Evolved after the Divergence of Turneroideae from Passifloroideae in a Stepwise Manner.</title>
        <authorList>
            <person name="Henning P.M."/>
            <person name="Roalson E.H."/>
            <person name="Mir W."/>
            <person name="McCubbin A.G."/>
            <person name="Shore J.S."/>
        </authorList>
    </citation>
    <scope>NUCLEOTIDE SEQUENCE</scope>
    <source>
        <strain evidence="3">F60SS</strain>
    </source>
</reference>
<dbReference type="PANTHER" id="PTHR31672">
    <property type="entry name" value="BNACNNG10540D PROTEIN"/>
    <property type="match status" value="1"/>
</dbReference>
<name>A0A9Q0IYW0_9ROSI</name>
<feature type="domain" description="F-box" evidence="2">
    <location>
        <begin position="56"/>
        <end position="103"/>
    </location>
</feature>
<dbReference type="AlphaFoldDB" id="A0A9Q0IYW0"/>
<protein>
    <recommendedName>
        <fullName evidence="2">F-box domain-containing protein</fullName>
    </recommendedName>
</protein>
<dbReference type="PROSITE" id="PS50181">
    <property type="entry name" value="FBOX"/>
    <property type="match status" value="1"/>
</dbReference>